<protein>
    <submittedName>
        <fullName evidence="10">LPS export ABC transporter permease LptG</fullName>
    </submittedName>
</protein>
<evidence type="ECO:0000256" key="8">
    <source>
        <dbReference type="ARBA" id="ARBA00026081"/>
    </source>
</evidence>
<keyword evidence="7 9" id="KW-0472">Membrane</keyword>
<dbReference type="RefSeq" id="WP_115467470.1">
    <property type="nucleotide sequence ID" value="NZ_QKRA01000002.1"/>
</dbReference>
<dbReference type="PANTHER" id="PTHR33529:SF2">
    <property type="entry name" value="LIPOPOLYSACCHARIDE EXPORT SYSTEM PERMEASE PROTEIN LPTG"/>
    <property type="match status" value="1"/>
</dbReference>
<comment type="function">
    <text evidence="1">Part of the ABC transporter complex LptBFG involved in the translocation of lipopolysaccharide (LPS) from the inner membrane to the outer membrane.</text>
</comment>
<proteinExistence type="inferred from homology"/>
<keyword evidence="5 9" id="KW-0812">Transmembrane</keyword>
<dbReference type="OrthoDB" id="9776227at2"/>
<dbReference type="InterPro" id="IPR030923">
    <property type="entry name" value="LptG"/>
</dbReference>
<feature type="transmembrane region" description="Helical" evidence="9">
    <location>
        <begin position="303"/>
        <end position="320"/>
    </location>
</feature>
<evidence type="ECO:0000256" key="1">
    <source>
        <dbReference type="ARBA" id="ARBA00002265"/>
    </source>
</evidence>
<feature type="transmembrane region" description="Helical" evidence="9">
    <location>
        <begin position="273"/>
        <end position="291"/>
    </location>
</feature>
<sequence>MRKLDRYVGNSVLLSVCLVAFVLVGLDFAITFIDQVKKINDQYTSGILMQVLALRLPGKLAEYLPVASLIGTLIGLGALASTSEVTVMRAAGIPLWRISLAACKPVVILACLGLLIAEFVSPVAEQKANLVDKLQAGKSESNFSISGGSWLKTNGDYVYIDAADQDGNLYNITIYDREGEQLKTVKFAQNATQINAEQWLLKDIKSSTFFDDHIETSQTEEETWTSSLRSDYLYLSTQEPDSLSLTQLNQYSRFLRQQGLNTGNYELEFWNKVFRPLSSLALVIVAISTIFGPLRSSTMGARIFSGVIIGLAFQNSLYISGRFSLVSSFPPILGILVPIVICLVAGLYLLKKRN</sequence>
<evidence type="ECO:0000313" key="10">
    <source>
        <dbReference type="EMBL" id="RDL45437.1"/>
    </source>
</evidence>
<evidence type="ECO:0000313" key="11">
    <source>
        <dbReference type="Proteomes" id="UP000254326"/>
    </source>
</evidence>
<dbReference type="NCBIfam" id="TIGR04408">
    <property type="entry name" value="LptG_lptG"/>
    <property type="match status" value="1"/>
</dbReference>
<evidence type="ECO:0000256" key="4">
    <source>
        <dbReference type="ARBA" id="ARBA00022475"/>
    </source>
</evidence>
<dbReference type="PANTHER" id="PTHR33529">
    <property type="entry name" value="SLR0882 PROTEIN-RELATED"/>
    <property type="match status" value="1"/>
</dbReference>
<evidence type="ECO:0000256" key="2">
    <source>
        <dbReference type="ARBA" id="ARBA00004651"/>
    </source>
</evidence>
<evidence type="ECO:0000256" key="3">
    <source>
        <dbReference type="ARBA" id="ARBA00007725"/>
    </source>
</evidence>
<gene>
    <name evidence="10" type="primary">lptG</name>
    <name evidence="10" type="ORF">DN730_07455</name>
</gene>
<organism evidence="10 11">
    <name type="scientific">Marinomonas piezotolerans</name>
    <dbReference type="NCBI Taxonomy" id="2213058"/>
    <lineage>
        <taxon>Bacteria</taxon>
        <taxon>Pseudomonadati</taxon>
        <taxon>Pseudomonadota</taxon>
        <taxon>Gammaproteobacteria</taxon>
        <taxon>Oceanospirillales</taxon>
        <taxon>Oceanospirillaceae</taxon>
        <taxon>Marinomonas</taxon>
    </lineage>
</organism>
<feature type="transmembrane region" description="Helical" evidence="9">
    <location>
        <begin position="95"/>
        <end position="117"/>
    </location>
</feature>
<keyword evidence="11" id="KW-1185">Reference proteome</keyword>
<evidence type="ECO:0000256" key="9">
    <source>
        <dbReference type="SAM" id="Phobius"/>
    </source>
</evidence>
<accession>A0A370UC95</accession>
<dbReference type="GO" id="GO:0015920">
    <property type="term" value="P:lipopolysaccharide transport"/>
    <property type="evidence" value="ECO:0007669"/>
    <property type="project" value="TreeGrafter"/>
</dbReference>
<feature type="transmembrane region" description="Helical" evidence="9">
    <location>
        <begin position="63"/>
        <end position="83"/>
    </location>
</feature>
<dbReference type="Pfam" id="PF03739">
    <property type="entry name" value="LptF_LptG"/>
    <property type="match status" value="1"/>
</dbReference>
<dbReference type="GO" id="GO:0055085">
    <property type="term" value="P:transmembrane transport"/>
    <property type="evidence" value="ECO:0007669"/>
    <property type="project" value="InterPro"/>
</dbReference>
<dbReference type="Proteomes" id="UP000254326">
    <property type="component" value="Unassembled WGS sequence"/>
</dbReference>
<dbReference type="GO" id="GO:0043190">
    <property type="term" value="C:ATP-binding cassette (ABC) transporter complex"/>
    <property type="evidence" value="ECO:0007669"/>
    <property type="project" value="InterPro"/>
</dbReference>
<evidence type="ECO:0000256" key="7">
    <source>
        <dbReference type="ARBA" id="ARBA00023136"/>
    </source>
</evidence>
<dbReference type="AlphaFoldDB" id="A0A370UC95"/>
<comment type="subunit">
    <text evidence="8">Component of the lipopolysaccharide transport and assembly complex. The LptBFG transporter is composed of two ATP-binding proteins (LptB) and two transmembrane proteins (LptF and LptG).</text>
</comment>
<feature type="transmembrane region" description="Helical" evidence="9">
    <location>
        <begin position="12"/>
        <end position="33"/>
    </location>
</feature>
<comment type="similarity">
    <text evidence="3">Belongs to the LptF/LptG family.</text>
</comment>
<comment type="subcellular location">
    <subcellularLocation>
        <location evidence="2">Cell membrane</location>
        <topology evidence="2">Multi-pass membrane protein</topology>
    </subcellularLocation>
</comment>
<dbReference type="InterPro" id="IPR005495">
    <property type="entry name" value="LptG/LptF_permease"/>
</dbReference>
<comment type="caution">
    <text evidence="10">The sequence shown here is derived from an EMBL/GenBank/DDBJ whole genome shotgun (WGS) entry which is preliminary data.</text>
</comment>
<keyword evidence="6 9" id="KW-1133">Transmembrane helix</keyword>
<feature type="transmembrane region" description="Helical" evidence="9">
    <location>
        <begin position="332"/>
        <end position="350"/>
    </location>
</feature>
<evidence type="ECO:0000256" key="6">
    <source>
        <dbReference type="ARBA" id="ARBA00022989"/>
    </source>
</evidence>
<reference evidence="10 11" key="1">
    <citation type="submission" date="2018-06" db="EMBL/GenBank/DDBJ databases">
        <title>Marinomonas sp. YLB-05 draft genome sequence.</title>
        <authorList>
            <person name="Yu L."/>
            <person name="Tang X."/>
        </authorList>
    </citation>
    <scope>NUCLEOTIDE SEQUENCE [LARGE SCALE GENOMIC DNA]</scope>
    <source>
        <strain evidence="10 11">YLB-05</strain>
    </source>
</reference>
<keyword evidence="4" id="KW-1003">Cell membrane</keyword>
<dbReference type="EMBL" id="QKRA01000002">
    <property type="protein sequence ID" value="RDL45437.1"/>
    <property type="molecule type" value="Genomic_DNA"/>
</dbReference>
<name>A0A370UC95_9GAMM</name>
<evidence type="ECO:0000256" key="5">
    <source>
        <dbReference type="ARBA" id="ARBA00022692"/>
    </source>
</evidence>